<sequence>MLLEKKIRYSFGPHYNSFRYMSLCIVESFATNLSGMDNNFADFGSFSVNEYPDNKELIAPNKEKLVTDSDTANMQLNGFSDTTSEVDDWATGFEEFKSDNNVNNVKDLEENVDKCTGTKDSDDDWAVGFQEFNTNTNTNNTINKNETSSTNSSLKFQAFGNDINGVFQNFANTSDTFSGFEDNTFVADFQSFEKTNLPEHQKSRTILRESFEYDDSLEGNSEPTLLETSFKESCLCRQMQEEFDKIGPVKAKSLQFYKNKLEFIKQALDETKLKEDWLIKIERADIGIYRNHFDFHSMYGNSPKDRVNSTKRLPPPKNLSLTNGHSIKPGSPPPKEITEILESPRKLSETSNKTQSECFVTSQKSLIEEAEMKKSMIELSSKNVEDLRSIVNELEIEAKIYSELLLSELDYRDQLVRQQEVKNRFISTHLAVERKINEAKKKKKGYGFFKGNDDVSTRCLEWTIPYIQYEDGLSTSELTLITDVLSSIEKDDPETPKRISEYVFKLGNSFDLDTVIQVRTQDGVKTIGSPGQVR</sequence>
<dbReference type="EnsemblMetazoa" id="CLYHEMT005066.1">
    <property type="protein sequence ID" value="CLYHEMP005066.1"/>
    <property type="gene ID" value="CLYHEMG005066"/>
</dbReference>
<keyword evidence="3 4" id="KW-0175">Coiled coil</keyword>
<dbReference type="Pfam" id="PF07763">
    <property type="entry name" value="FEZ"/>
    <property type="match status" value="1"/>
</dbReference>
<feature type="region of interest" description="Disordered" evidence="5">
    <location>
        <begin position="304"/>
        <end position="335"/>
    </location>
</feature>
<reference evidence="6" key="1">
    <citation type="submission" date="2021-01" db="UniProtKB">
        <authorList>
            <consortium name="EnsemblMetazoa"/>
        </authorList>
    </citation>
    <scope>IDENTIFICATION</scope>
</reference>
<evidence type="ECO:0000256" key="2">
    <source>
        <dbReference type="ARBA" id="ARBA00022553"/>
    </source>
</evidence>
<organism evidence="6 7">
    <name type="scientific">Clytia hemisphaerica</name>
    <dbReference type="NCBI Taxonomy" id="252671"/>
    <lineage>
        <taxon>Eukaryota</taxon>
        <taxon>Metazoa</taxon>
        <taxon>Cnidaria</taxon>
        <taxon>Hydrozoa</taxon>
        <taxon>Hydroidolina</taxon>
        <taxon>Leptothecata</taxon>
        <taxon>Obeliida</taxon>
        <taxon>Clytiidae</taxon>
        <taxon>Clytia</taxon>
    </lineage>
</organism>
<dbReference type="GO" id="GO:0005737">
    <property type="term" value="C:cytoplasm"/>
    <property type="evidence" value="ECO:0007669"/>
    <property type="project" value="TreeGrafter"/>
</dbReference>
<dbReference type="OrthoDB" id="7959977at2759"/>
<dbReference type="GO" id="GO:0030424">
    <property type="term" value="C:axon"/>
    <property type="evidence" value="ECO:0007669"/>
    <property type="project" value="TreeGrafter"/>
</dbReference>
<keyword evidence="2" id="KW-0597">Phosphoprotein</keyword>
<keyword evidence="7" id="KW-1185">Reference proteome</keyword>
<dbReference type="PANTHER" id="PTHR12394:SF12">
    <property type="entry name" value="LD08195P"/>
    <property type="match status" value="1"/>
</dbReference>
<evidence type="ECO:0000256" key="5">
    <source>
        <dbReference type="SAM" id="MobiDB-lite"/>
    </source>
</evidence>
<evidence type="ECO:0000256" key="4">
    <source>
        <dbReference type="SAM" id="Coils"/>
    </source>
</evidence>
<evidence type="ECO:0000313" key="7">
    <source>
        <dbReference type="Proteomes" id="UP000594262"/>
    </source>
</evidence>
<feature type="coiled-coil region" evidence="4">
    <location>
        <begin position="377"/>
        <end position="404"/>
    </location>
</feature>
<dbReference type="AlphaFoldDB" id="A0A7M5WR94"/>
<dbReference type="PANTHER" id="PTHR12394">
    <property type="entry name" value="ZYGIN"/>
    <property type="match status" value="1"/>
</dbReference>
<proteinExistence type="inferred from homology"/>
<comment type="similarity">
    <text evidence="1">Belongs to the zygin family.</text>
</comment>
<protein>
    <submittedName>
        <fullName evidence="6">Uncharacterized protein</fullName>
    </submittedName>
</protein>
<dbReference type="InterPro" id="IPR011680">
    <property type="entry name" value="FEZ"/>
</dbReference>
<evidence type="ECO:0000256" key="3">
    <source>
        <dbReference type="ARBA" id="ARBA00023054"/>
    </source>
</evidence>
<dbReference type="Proteomes" id="UP000594262">
    <property type="component" value="Unplaced"/>
</dbReference>
<accession>A0A7M5WR94</accession>
<evidence type="ECO:0000256" key="1">
    <source>
        <dbReference type="ARBA" id="ARBA00006788"/>
    </source>
</evidence>
<evidence type="ECO:0000313" key="6">
    <source>
        <dbReference type="EnsemblMetazoa" id="CLYHEMP005066.1"/>
    </source>
</evidence>
<name>A0A7M5WR94_9CNID</name>